<organism evidence="2">
    <name type="scientific">viral metagenome</name>
    <dbReference type="NCBI Taxonomy" id="1070528"/>
    <lineage>
        <taxon>unclassified sequences</taxon>
        <taxon>metagenomes</taxon>
        <taxon>organismal metagenomes</taxon>
    </lineage>
</organism>
<sequence>MTDYTNVLVGYSANDFFYVKAENNNEMPSASDCDSLKPYDKNWDTSCNSTNYNTSKDNILNCNHKELCKNKDKAVVLTQLQHNHIGSDQNYLDTKDEYNTAIVKTVNLGIGIIVLIGLIYTNRNI</sequence>
<keyword evidence="1" id="KW-0812">Transmembrane</keyword>
<accession>A0A6C0KIN0</accession>
<dbReference type="AlphaFoldDB" id="A0A6C0KIN0"/>
<proteinExistence type="predicted"/>
<name>A0A6C0KIN0_9ZZZZ</name>
<evidence type="ECO:0000313" key="2">
    <source>
        <dbReference type="EMBL" id="QHU16540.1"/>
    </source>
</evidence>
<dbReference type="EMBL" id="MN740886">
    <property type="protein sequence ID" value="QHU16540.1"/>
    <property type="molecule type" value="Genomic_DNA"/>
</dbReference>
<evidence type="ECO:0000256" key="1">
    <source>
        <dbReference type="SAM" id="Phobius"/>
    </source>
</evidence>
<protein>
    <submittedName>
        <fullName evidence="2">Uncharacterized protein</fullName>
    </submittedName>
</protein>
<keyword evidence="1" id="KW-1133">Transmembrane helix</keyword>
<feature type="transmembrane region" description="Helical" evidence="1">
    <location>
        <begin position="101"/>
        <end position="120"/>
    </location>
</feature>
<reference evidence="2" key="1">
    <citation type="journal article" date="2020" name="Nature">
        <title>Giant virus diversity and host interactions through global metagenomics.</title>
        <authorList>
            <person name="Schulz F."/>
            <person name="Roux S."/>
            <person name="Paez-Espino D."/>
            <person name="Jungbluth S."/>
            <person name="Walsh D.A."/>
            <person name="Denef V.J."/>
            <person name="McMahon K.D."/>
            <person name="Konstantinidis K.T."/>
            <person name="Eloe-Fadrosh E.A."/>
            <person name="Kyrpides N.C."/>
            <person name="Woyke T."/>
        </authorList>
    </citation>
    <scope>NUCLEOTIDE SEQUENCE</scope>
    <source>
        <strain evidence="2">GVMAG-S-3300012000-53</strain>
    </source>
</reference>
<keyword evidence="1" id="KW-0472">Membrane</keyword>